<evidence type="ECO:0000256" key="2">
    <source>
        <dbReference type="ARBA" id="ARBA00022679"/>
    </source>
</evidence>
<dbReference type="SUPFAM" id="SSF51161">
    <property type="entry name" value="Trimeric LpxA-like enzymes"/>
    <property type="match status" value="1"/>
</dbReference>
<dbReference type="InterPro" id="IPR001451">
    <property type="entry name" value="Hexapep"/>
</dbReference>
<reference evidence="5" key="1">
    <citation type="submission" date="2020-10" db="EMBL/GenBank/DDBJ databases">
        <authorList>
            <person name="Gilroy R."/>
        </authorList>
    </citation>
    <scope>NUCLEOTIDE SEQUENCE</scope>
    <source>
        <strain evidence="5">B1-15692</strain>
    </source>
</reference>
<dbReference type="PROSITE" id="PS00101">
    <property type="entry name" value="HEXAPEP_TRANSFERASES"/>
    <property type="match status" value="1"/>
</dbReference>
<dbReference type="CDD" id="cd04647">
    <property type="entry name" value="LbH_MAT_like"/>
    <property type="match status" value="1"/>
</dbReference>
<dbReference type="Gene3D" id="2.160.10.10">
    <property type="entry name" value="Hexapeptide repeat proteins"/>
    <property type="match status" value="1"/>
</dbReference>
<evidence type="ECO:0000256" key="3">
    <source>
        <dbReference type="ARBA" id="ARBA00022737"/>
    </source>
</evidence>
<evidence type="ECO:0000256" key="4">
    <source>
        <dbReference type="ARBA" id="ARBA00023315"/>
    </source>
</evidence>
<proteinExistence type="inferred from homology"/>
<keyword evidence="4 5" id="KW-0012">Acyltransferase</keyword>
<keyword evidence="3" id="KW-0677">Repeat</keyword>
<dbReference type="PANTHER" id="PTHR43300:SF11">
    <property type="entry name" value="ACETYLTRANSFERASE RV3034C-RELATED"/>
    <property type="match status" value="1"/>
</dbReference>
<reference evidence="5" key="2">
    <citation type="journal article" date="2021" name="PeerJ">
        <title>Extensive microbial diversity within the chicken gut microbiome revealed by metagenomics and culture.</title>
        <authorList>
            <person name="Gilroy R."/>
            <person name="Ravi A."/>
            <person name="Getino M."/>
            <person name="Pursley I."/>
            <person name="Horton D.L."/>
            <person name="Alikhan N.F."/>
            <person name="Baker D."/>
            <person name="Gharbi K."/>
            <person name="Hall N."/>
            <person name="Watson M."/>
            <person name="Adriaenssens E.M."/>
            <person name="Foster-Nyarko E."/>
            <person name="Jarju S."/>
            <person name="Secka A."/>
            <person name="Antonio M."/>
            <person name="Oren A."/>
            <person name="Chaudhuri R.R."/>
            <person name="La Ragione R."/>
            <person name="Hildebrand F."/>
            <person name="Pallen M.J."/>
        </authorList>
    </citation>
    <scope>NUCLEOTIDE SEQUENCE</scope>
    <source>
        <strain evidence="5">B1-15692</strain>
    </source>
</reference>
<comment type="similarity">
    <text evidence="1">Belongs to the transferase hexapeptide repeat family.</text>
</comment>
<dbReference type="InterPro" id="IPR018357">
    <property type="entry name" value="Hexapep_transf_CS"/>
</dbReference>
<comment type="caution">
    <text evidence="5">The sequence shown here is derived from an EMBL/GenBank/DDBJ whole genome shotgun (WGS) entry which is preliminary data.</text>
</comment>
<dbReference type="EMBL" id="JADIMH010000045">
    <property type="protein sequence ID" value="MBO8467622.1"/>
    <property type="molecule type" value="Genomic_DNA"/>
</dbReference>
<evidence type="ECO:0000313" key="5">
    <source>
        <dbReference type="EMBL" id="MBO8467622.1"/>
    </source>
</evidence>
<dbReference type="PANTHER" id="PTHR43300">
    <property type="entry name" value="ACETYLTRANSFERASE"/>
    <property type="match status" value="1"/>
</dbReference>
<dbReference type="GO" id="GO:0016746">
    <property type="term" value="F:acyltransferase activity"/>
    <property type="evidence" value="ECO:0007669"/>
    <property type="project" value="UniProtKB-KW"/>
</dbReference>
<organism evidence="5 6">
    <name type="scientific">Candidatus Cryptobacteroides faecipullorum</name>
    <dbReference type="NCBI Taxonomy" id="2840764"/>
    <lineage>
        <taxon>Bacteria</taxon>
        <taxon>Pseudomonadati</taxon>
        <taxon>Bacteroidota</taxon>
        <taxon>Bacteroidia</taxon>
        <taxon>Bacteroidales</taxon>
        <taxon>Candidatus Cryptobacteroides</taxon>
    </lineage>
</organism>
<evidence type="ECO:0000256" key="1">
    <source>
        <dbReference type="ARBA" id="ARBA00007274"/>
    </source>
</evidence>
<name>A0A9D9I8A8_9BACT</name>
<dbReference type="Proteomes" id="UP000823660">
    <property type="component" value="Unassembled WGS sequence"/>
</dbReference>
<protein>
    <submittedName>
        <fullName evidence="5">Acyltransferase</fullName>
    </submittedName>
</protein>
<accession>A0A9D9I8A8</accession>
<gene>
    <name evidence="5" type="ORF">IAB99_07655</name>
</gene>
<dbReference type="Pfam" id="PF00132">
    <property type="entry name" value="Hexapep"/>
    <property type="match status" value="1"/>
</dbReference>
<keyword evidence="2" id="KW-0808">Transferase</keyword>
<evidence type="ECO:0000313" key="6">
    <source>
        <dbReference type="Proteomes" id="UP000823660"/>
    </source>
</evidence>
<dbReference type="InterPro" id="IPR050179">
    <property type="entry name" value="Trans_hexapeptide_repeat"/>
</dbReference>
<dbReference type="AlphaFoldDB" id="A0A9D9I8A8"/>
<dbReference type="InterPro" id="IPR011004">
    <property type="entry name" value="Trimer_LpxA-like_sf"/>
</dbReference>
<sequence>MLSFKHTLRQLFRRKKSASMESEAREAGVNTGHGNEFHSRFWCSSEPYLITIGNGCQIAKDVKIFTHGGAKAARHISPRFDCFGKVAIGDNVYIGSNALIMPGVTIGNNVLVAAGSVVCNSVPDGTVIGGNPARIICTVEEYYRRNLPFNTDTKGLGTEEKKAVLLSLPEEKFIKKKSLQIQ</sequence>